<gene>
    <name evidence="6" type="ORF">POPTR_013G129500v4</name>
</gene>
<sequence length="1339" mass="149699">MFRCFLKSIHKKPFFLNNSNPSVTFSTTASPPLPKPLQNNKNQPLLLSRPQNFISPLKQSPSLIPLNDLVNHYKRSSHSHLKTVPIFPKVSNLGSFDDLIEHLVSSYKHSCCPKDANLFHLNVLKHGFVSDLFLCNTLINVYVRIGDWVSARKLFDEMPDRNGVTWACLISGYTQNGMPDDACGVLKEMIFEGFLPNRFAFGSAIRACQESMLCGLQLGMQIHGLILKSPYANDASLCNVLISMYGKYLGYIDYARSVFDEIEIRNSIYWNSIVSVYSQRGDAASCFELFSSMQMADSGLSLKPNEYTFGSLITAACSSVDSGLSLLGQILARIKKSGLLANLYVGSALAGGLSRLGSFDYARKIFEQMTARNVVSMNGLMVGLVRQKCGEEAVEVFKETRHLVDINVDSYVILLSACAEFALLDEGRRKGRQVHGYAIRTGLNDAKVAVGNGLINMYAKCGDIDHARSVFGLMVDKDSVSWNSMITGLDQNKCFEDAVKSYNSMRKTGLMPSNFTLISALSSCASLGCILLGQQPHGEGIKLGLDMDVSVSNTLLALYAETGHLAECQKVFSWMLERDQVSWNTVIGALADSGASVSEAMDVFLEMMRAGWSPNRVTFINLLASVSSLSTSKLSHQIHALILKYNVKDANAIENALLACYGKSGEMENCEEIFSRMSERRDEVSWNSMISGYIHNDLLCKAMDLVWLMMQRGQRLDCFTFATVLSACATVATLERGMEVHACAIRACLESDVVIGSALVDMYSKCGRIDYASRFFNLMPMRNLYSWNSMISGYARHGYGDNALRLFTRMKLSGQLPDHITFVGVLSACSHIGLVDEGFEYFKSMTEVYGLVPRVEHYSCMVDLLGRAGELDKIDNFINKMPIKPNILIWRTVLGACCRGNGRKTELGLVLVIWFIVMESKGSEIDEFEKALESALDGSTEEEEEDENEEGEYSDDDEEEEDDDDDEEEEEEEENALDSMEQNQQFEYEALAEKKRKTLADAKGEGSAKKARQEDMTGASLAEIEEIMNFGMRKKRRRRMPKRRGRRKGSKNKLSPEITRMLGDATLHYAHGNYEEALTVLSEVVKRAPLVADSYHTLGLVHKALGNTEKAMKFYRIAAFLRPKDSSLWKLLFSWHVEQGDIARAWKSSKSSESYEQIVRICPEDVEAIKTAAKMHLNCGQIKRCVGILEDYLKGHPSEADLSVIILLADVFMEIDAHNNALQHIEHAQMIYYSGKELLLELMIKAGICHVFLGNIEKAEENFSIHPEFITKVADAFMSTECFHSALKYYHMLELNVGADNEGEIHVKIAQCYLSLNDRAKAIMFFYKGEEKADNKCSA</sequence>
<keyword evidence="3" id="KW-0808">Transferase</keyword>
<comment type="caution">
    <text evidence="6">The sequence shown here is derived from an EMBL/GenBank/DDBJ whole genome shotgun (WGS) entry which is preliminary data.</text>
</comment>
<dbReference type="InterPro" id="IPR016461">
    <property type="entry name" value="COMT-like"/>
</dbReference>
<dbReference type="SUPFAM" id="SSF46785">
    <property type="entry name" value="Winged helix' DNA-binding domain"/>
    <property type="match status" value="1"/>
</dbReference>
<proteinExistence type="predicted"/>
<dbReference type="InterPro" id="IPR001077">
    <property type="entry name" value="COMT_C"/>
</dbReference>
<dbReference type="InParanoid" id="A0A2K1Y4P9"/>
<dbReference type="InterPro" id="IPR012967">
    <property type="entry name" value="COMT_dimerisation"/>
</dbReference>
<name>A0A2K1Y4P9_POPTR</name>
<dbReference type="InterPro" id="IPR036388">
    <property type="entry name" value="WH-like_DNA-bd_sf"/>
</dbReference>
<dbReference type="PIRSF" id="PIRSF005739">
    <property type="entry name" value="O-mtase"/>
    <property type="match status" value="1"/>
</dbReference>
<dbReference type="InterPro" id="IPR029063">
    <property type="entry name" value="SAM-dependent_MTases_sf"/>
</dbReference>
<keyword evidence="2" id="KW-0489">Methyltransferase</keyword>
<dbReference type="PANTHER" id="PTHR11746">
    <property type="entry name" value="O-METHYLTRANSFERASE"/>
    <property type="match status" value="1"/>
</dbReference>
<dbReference type="GO" id="GO:0032259">
    <property type="term" value="P:methylation"/>
    <property type="evidence" value="ECO:0000318"/>
    <property type="project" value="GO_Central"/>
</dbReference>
<dbReference type="PROSITE" id="PS00879">
    <property type="entry name" value="ODR_DC_2_2"/>
    <property type="match status" value="1"/>
</dbReference>
<keyword evidence="4" id="KW-0949">S-adenosyl-L-methionine</keyword>
<comment type="cofactor">
    <cofactor evidence="1">
        <name>pyridoxal 5'-phosphate</name>
        <dbReference type="ChEBI" id="CHEBI:597326"/>
    </cofactor>
</comment>
<dbReference type="Gene3D" id="3.40.50.150">
    <property type="entry name" value="Vaccinia Virus protein VP39"/>
    <property type="match status" value="1"/>
</dbReference>
<dbReference type="InterPro" id="IPR022657">
    <property type="entry name" value="De-COase2_CS"/>
</dbReference>
<dbReference type="Proteomes" id="UP000006729">
    <property type="component" value="Chromosome 13"/>
</dbReference>
<dbReference type="PROSITE" id="PS51683">
    <property type="entry name" value="SAM_OMT_II"/>
    <property type="match status" value="1"/>
</dbReference>
<organism evidence="6 7">
    <name type="scientific">Populus trichocarpa</name>
    <name type="common">Western balsam poplar</name>
    <name type="synonym">Populus balsamifera subsp. trichocarpa</name>
    <dbReference type="NCBI Taxonomy" id="3694"/>
    <lineage>
        <taxon>Eukaryota</taxon>
        <taxon>Viridiplantae</taxon>
        <taxon>Streptophyta</taxon>
        <taxon>Embryophyta</taxon>
        <taxon>Tracheophyta</taxon>
        <taxon>Spermatophyta</taxon>
        <taxon>Magnoliopsida</taxon>
        <taxon>eudicotyledons</taxon>
        <taxon>Gunneridae</taxon>
        <taxon>Pentapetalae</taxon>
        <taxon>rosids</taxon>
        <taxon>fabids</taxon>
        <taxon>Malpighiales</taxon>
        <taxon>Salicaceae</taxon>
        <taxon>Saliceae</taxon>
        <taxon>Populus</taxon>
    </lineage>
</organism>
<dbReference type="Gene3D" id="1.10.10.10">
    <property type="entry name" value="Winged helix-like DNA-binding domain superfamily/Winged helix DNA-binding domain"/>
    <property type="match status" value="1"/>
</dbReference>
<evidence type="ECO:0000256" key="2">
    <source>
        <dbReference type="ARBA" id="ARBA00022603"/>
    </source>
</evidence>
<dbReference type="SUPFAM" id="SSF53335">
    <property type="entry name" value="S-adenosyl-L-methionine-dependent methyltransferases"/>
    <property type="match status" value="1"/>
</dbReference>
<dbReference type="Pfam" id="PF08100">
    <property type="entry name" value="Dimerisation"/>
    <property type="match status" value="1"/>
</dbReference>
<dbReference type="FunFam" id="3.40.50.150:FF:000057">
    <property type="entry name" value="O-methyltransferase ZRP4"/>
    <property type="match status" value="1"/>
</dbReference>
<dbReference type="Pfam" id="PF00891">
    <property type="entry name" value="Methyltransf_2"/>
    <property type="match status" value="1"/>
</dbReference>
<evidence type="ECO:0000313" key="6">
    <source>
        <dbReference type="EMBL" id="PNT08007.3"/>
    </source>
</evidence>
<evidence type="ECO:0000256" key="4">
    <source>
        <dbReference type="ARBA" id="ARBA00022691"/>
    </source>
</evidence>
<dbReference type="GO" id="GO:0046983">
    <property type="term" value="F:protein dimerization activity"/>
    <property type="evidence" value="ECO:0007669"/>
    <property type="project" value="InterPro"/>
</dbReference>
<dbReference type="EMBL" id="CM009302">
    <property type="protein sequence ID" value="PNT08007.3"/>
    <property type="molecule type" value="Genomic_DNA"/>
</dbReference>
<evidence type="ECO:0000256" key="1">
    <source>
        <dbReference type="ARBA" id="ARBA00001933"/>
    </source>
</evidence>
<dbReference type="GO" id="GO:0008171">
    <property type="term" value="F:O-methyltransferase activity"/>
    <property type="evidence" value="ECO:0000318"/>
    <property type="project" value="GO_Central"/>
</dbReference>
<dbReference type="GO" id="GO:0009717">
    <property type="term" value="P:isoflavonoid biosynthetic process"/>
    <property type="evidence" value="ECO:0007669"/>
    <property type="project" value="UniProtKB-ARBA"/>
</dbReference>
<accession>A0A2K1Y4P9</accession>
<evidence type="ECO:0000256" key="3">
    <source>
        <dbReference type="ARBA" id="ARBA00022679"/>
    </source>
</evidence>
<protein>
    <submittedName>
        <fullName evidence="6">Uncharacterized protein</fullName>
    </submittedName>
</protein>
<dbReference type="FunFam" id="1.10.10.10:FF:000213">
    <property type="entry name" value="Coniferyl alcohol 9-O-methyltransferase"/>
    <property type="match status" value="1"/>
</dbReference>
<dbReference type="GO" id="GO:0008757">
    <property type="term" value="F:S-adenosylmethionine-dependent methyltransferase activity"/>
    <property type="evidence" value="ECO:0000318"/>
    <property type="project" value="GO_Central"/>
</dbReference>
<evidence type="ECO:0000256" key="5">
    <source>
        <dbReference type="ARBA" id="ARBA00023239"/>
    </source>
</evidence>
<dbReference type="AlphaFoldDB" id="A0A2K1Y4P9"/>
<evidence type="ECO:0000313" key="7">
    <source>
        <dbReference type="Proteomes" id="UP000006729"/>
    </source>
</evidence>
<reference evidence="6 7" key="1">
    <citation type="journal article" date="2006" name="Science">
        <title>The genome of black cottonwood, Populus trichocarpa (Torr. &amp; Gray).</title>
        <authorList>
            <person name="Tuskan G.A."/>
            <person name="Difazio S."/>
            <person name="Jansson S."/>
            <person name="Bohlmann J."/>
            <person name="Grigoriev I."/>
            <person name="Hellsten U."/>
            <person name="Putnam N."/>
            <person name="Ralph S."/>
            <person name="Rombauts S."/>
            <person name="Salamov A."/>
            <person name="Schein J."/>
            <person name="Sterck L."/>
            <person name="Aerts A."/>
            <person name="Bhalerao R.R."/>
            <person name="Bhalerao R.P."/>
            <person name="Blaudez D."/>
            <person name="Boerjan W."/>
            <person name="Brun A."/>
            <person name="Brunner A."/>
            <person name="Busov V."/>
            <person name="Campbell M."/>
            <person name="Carlson J."/>
            <person name="Chalot M."/>
            <person name="Chapman J."/>
            <person name="Chen G.L."/>
            <person name="Cooper D."/>
            <person name="Coutinho P.M."/>
            <person name="Couturier J."/>
            <person name="Covert S."/>
            <person name="Cronk Q."/>
            <person name="Cunningham R."/>
            <person name="Davis J."/>
            <person name="Degroeve S."/>
            <person name="Dejardin A."/>
            <person name="Depamphilis C."/>
            <person name="Detter J."/>
            <person name="Dirks B."/>
            <person name="Dubchak I."/>
            <person name="Duplessis S."/>
            <person name="Ehlting J."/>
            <person name="Ellis B."/>
            <person name="Gendler K."/>
            <person name="Goodstein D."/>
            <person name="Gribskov M."/>
            <person name="Grimwood J."/>
            <person name="Groover A."/>
            <person name="Gunter L."/>
            <person name="Hamberger B."/>
            <person name="Heinze B."/>
            <person name="Helariutta Y."/>
            <person name="Henrissat B."/>
            <person name="Holligan D."/>
            <person name="Holt R."/>
            <person name="Huang W."/>
            <person name="Islam-Faridi N."/>
            <person name="Jones S."/>
            <person name="Jones-Rhoades M."/>
            <person name="Jorgensen R."/>
            <person name="Joshi C."/>
            <person name="Kangasjarvi J."/>
            <person name="Karlsson J."/>
            <person name="Kelleher C."/>
            <person name="Kirkpatrick R."/>
            <person name="Kirst M."/>
            <person name="Kohler A."/>
            <person name="Kalluri U."/>
            <person name="Larimer F."/>
            <person name="Leebens-Mack J."/>
            <person name="Leple J.C."/>
            <person name="Locascio P."/>
            <person name="Lou Y."/>
            <person name="Lucas S."/>
            <person name="Martin F."/>
            <person name="Montanini B."/>
            <person name="Napoli C."/>
            <person name="Nelson D.R."/>
            <person name="Nelson C."/>
            <person name="Nieminen K."/>
            <person name="Nilsson O."/>
            <person name="Pereda V."/>
            <person name="Peter G."/>
            <person name="Philippe R."/>
            <person name="Pilate G."/>
            <person name="Poliakov A."/>
            <person name="Razumovskaya J."/>
            <person name="Richardson P."/>
            <person name="Rinaldi C."/>
            <person name="Ritland K."/>
            <person name="Rouze P."/>
            <person name="Ryaboy D."/>
            <person name="Schmutz J."/>
            <person name="Schrader J."/>
            <person name="Segerman B."/>
            <person name="Shin H."/>
            <person name="Siddiqui A."/>
            <person name="Sterky F."/>
            <person name="Terry A."/>
            <person name="Tsai C.J."/>
            <person name="Uberbacher E."/>
            <person name="Unneberg P."/>
            <person name="Vahala J."/>
            <person name="Wall K."/>
            <person name="Wessler S."/>
            <person name="Yang G."/>
            <person name="Yin T."/>
            <person name="Douglas C."/>
            <person name="Marra M."/>
            <person name="Sandberg G."/>
            <person name="Van de Peer Y."/>
            <person name="Rokhsar D."/>
        </authorList>
    </citation>
    <scope>NUCLEOTIDE SEQUENCE [LARGE SCALE GENOMIC DNA]</scope>
    <source>
        <strain evidence="7">cv. Nisqually</strain>
    </source>
</reference>
<keyword evidence="5" id="KW-0456">Lyase</keyword>
<dbReference type="InterPro" id="IPR036390">
    <property type="entry name" value="WH_DNA-bd_sf"/>
</dbReference>
<keyword evidence="7" id="KW-1185">Reference proteome</keyword>